<keyword evidence="4" id="KW-1185">Reference proteome</keyword>
<dbReference type="AlphaFoldDB" id="A0A1N6E4B2"/>
<feature type="compositionally biased region" description="Basic and acidic residues" evidence="1">
    <location>
        <begin position="39"/>
        <end position="52"/>
    </location>
</feature>
<dbReference type="STRING" id="536979.SAMN04488055_1292"/>
<keyword evidence="2" id="KW-0472">Membrane</keyword>
<feature type="transmembrane region" description="Helical" evidence="2">
    <location>
        <begin position="6"/>
        <end position="27"/>
    </location>
</feature>
<dbReference type="OrthoDB" id="825790at2"/>
<evidence type="ECO:0000256" key="1">
    <source>
        <dbReference type="SAM" id="MobiDB-lite"/>
    </source>
</evidence>
<gene>
    <name evidence="3" type="ORF">SAMN04488055_1292</name>
</gene>
<organism evidence="3 4">
    <name type="scientific">Chitinophaga niabensis</name>
    <dbReference type="NCBI Taxonomy" id="536979"/>
    <lineage>
        <taxon>Bacteria</taxon>
        <taxon>Pseudomonadati</taxon>
        <taxon>Bacteroidota</taxon>
        <taxon>Chitinophagia</taxon>
        <taxon>Chitinophagales</taxon>
        <taxon>Chitinophagaceae</taxon>
        <taxon>Chitinophaga</taxon>
    </lineage>
</organism>
<reference evidence="3 4" key="1">
    <citation type="submission" date="2016-11" db="EMBL/GenBank/DDBJ databases">
        <authorList>
            <person name="Jaros S."/>
            <person name="Januszkiewicz K."/>
            <person name="Wedrychowicz H."/>
        </authorList>
    </citation>
    <scope>NUCLEOTIDE SEQUENCE [LARGE SCALE GENOMIC DNA]</scope>
    <source>
        <strain evidence="3 4">DSM 24787</strain>
    </source>
</reference>
<protein>
    <submittedName>
        <fullName evidence="3">Uncharacterized protein</fullName>
    </submittedName>
</protein>
<evidence type="ECO:0000313" key="3">
    <source>
        <dbReference type="EMBL" id="SIN77846.1"/>
    </source>
</evidence>
<keyword evidence="2" id="KW-0812">Transmembrane</keyword>
<name>A0A1N6E4B2_9BACT</name>
<accession>A0A1N6E4B2</accession>
<evidence type="ECO:0000313" key="4">
    <source>
        <dbReference type="Proteomes" id="UP000185003"/>
    </source>
</evidence>
<evidence type="ECO:0000256" key="2">
    <source>
        <dbReference type="SAM" id="Phobius"/>
    </source>
</evidence>
<dbReference type="EMBL" id="FSRA01000001">
    <property type="protein sequence ID" value="SIN77846.1"/>
    <property type="molecule type" value="Genomic_DNA"/>
</dbReference>
<feature type="region of interest" description="Disordered" evidence="1">
    <location>
        <begin position="39"/>
        <end position="60"/>
    </location>
</feature>
<keyword evidence="2" id="KW-1133">Transmembrane helix</keyword>
<proteinExistence type="predicted"/>
<dbReference type="Proteomes" id="UP000185003">
    <property type="component" value="Unassembled WGS sequence"/>
</dbReference>
<sequence>MLKNITWLQYFTAVFLILVPYYAFLLLRYYKRTKAGTKDDSQRSYEDAHQEEQEYTEEPDFDSIPEDLFTQAQELIAKLKAFLIRASNEGLEREELLVNVKSHLDDYPSLNIDAFRPAINEMIVAECDRNSSVTLSEREVDGLWE</sequence>
<dbReference type="RefSeq" id="WP_074238447.1">
    <property type="nucleotide sequence ID" value="NZ_FSRA01000001.1"/>
</dbReference>